<dbReference type="PANTHER" id="PTHR43833:SF5">
    <property type="entry name" value="TRK SYSTEM POTASSIUM UPTAKE PROTEIN TRKA"/>
    <property type="match status" value="1"/>
</dbReference>
<reference evidence="5" key="1">
    <citation type="submission" date="2016-01" db="EMBL/GenBank/DDBJ databases">
        <authorList>
            <person name="Mitreva M."/>
            <person name="Pepin K.H."/>
            <person name="Mihindukulasuriya K.A."/>
            <person name="Fulton R."/>
            <person name="Fronick C."/>
            <person name="O'Laughlin M."/>
            <person name="Miner T."/>
            <person name="Herter B."/>
            <person name="Rosa B.A."/>
            <person name="Cordes M."/>
            <person name="Tomlinson C."/>
            <person name="Wollam A."/>
            <person name="Palsikar V.B."/>
            <person name="Mardis E.R."/>
            <person name="Wilson R.K."/>
        </authorList>
    </citation>
    <scope>NUCLEOTIDE SEQUENCE [LARGE SCALE GENOMIC DNA]</scope>
    <source>
        <strain evidence="5">DNF00729</strain>
    </source>
</reference>
<dbReference type="GO" id="GO:0008324">
    <property type="term" value="F:monoatomic cation transmembrane transporter activity"/>
    <property type="evidence" value="ECO:0007669"/>
    <property type="project" value="InterPro"/>
</dbReference>
<keyword evidence="1" id="KW-0813">Transport</keyword>
<dbReference type="SUPFAM" id="SSF51735">
    <property type="entry name" value="NAD(P)-binding Rossmann-fold domains"/>
    <property type="match status" value="1"/>
</dbReference>
<dbReference type="InterPro" id="IPR036721">
    <property type="entry name" value="RCK_C_sf"/>
</dbReference>
<evidence type="ECO:0000313" key="4">
    <source>
        <dbReference type="EMBL" id="KXB67285.1"/>
    </source>
</evidence>
<evidence type="ECO:0000313" key="5">
    <source>
        <dbReference type="Proteomes" id="UP000070442"/>
    </source>
</evidence>
<dbReference type="Pfam" id="PF02080">
    <property type="entry name" value="TrkA_C"/>
    <property type="match status" value="2"/>
</dbReference>
<dbReference type="SUPFAM" id="SSF116726">
    <property type="entry name" value="TrkA C-terminal domain-like"/>
    <property type="match status" value="2"/>
</dbReference>
<evidence type="ECO:0000259" key="3">
    <source>
        <dbReference type="PROSITE" id="PS51202"/>
    </source>
</evidence>
<dbReference type="Gene3D" id="3.40.50.720">
    <property type="entry name" value="NAD(P)-binding Rossmann-like Domain"/>
    <property type="match status" value="1"/>
</dbReference>
<dbReference type="InterPro" id="IPR050721">
    <property type="entry name" value="Trk_Ktr_HKT_K-transport"/>
</dbReference>
<sequence>MHITIIGTEPGSRLLAQTLEREGHDVEFRIERGAGRFDEYREFPVEFFDDVRDFLDDDEFKTDAVVFCDRTPGALALAGHISAMNVPVHFVAYDPGLGELLEREKERFGIDYVYDYGKYLAERVHRFFYAEEGMQTEVFENFGFALIKWDIGDHPGFVGRRVRDIGPFEDLVLVVIRRDGRIIVPDGNTVLEANDVLRMIGSMDAIRRFRRRHVRVLLFDEEDTQKFLIYGDSRGAACIESFLSDRNVDTVTIGNVKRRGSVTIPKNKPIMDILENVDVESFDGFIAASSSDANNFLAATAARNAHMENVALCLRDERFMGIVDVSHNGGIFSGELLVSQRIKHNLFGHPDISLHLFPGNLDIYEIVLKDDAFACDKTIEELNLSVGFLIGGIDRGGESILAKGKTVLKAGDRLILFLLPESAGDLHLFVRRKPKRFLTELFSL</sequence>
<feature type="domain" description="RCK C-terminal" evidence="3">
    <location>
        <begin position="134"/>
        <end position="215"/>
    </location>
</feature>
<name>A0A134AHZ1_9FIRM</name>
<dbReference type="RefSeq" id="WP_068366983.1">
    <property type="nucleotide sequence ID" value="NZ_KQ960171.1"/>
</dbReference>
<accession>A0A134AHZ1</accession>
<evidence type="ECO:0000256" key="2">
    <source>
        <dbReference type="ARBA" id="ARBA00023065"/>
    </source>
</evidence>
<dbReference type="EMBL" id="LSDG01000019">
    <property type="protein sequence ID" value="KXB67285.1"/>
    <property type="molecule type" value="Genomic_DNA"/>
</dbReference>
<dbReference type="STRING" id="755172.HMPREF1863_00469"/>
<feature type="domain" description="RCK C-terminal" evidence="3">
    <location>
        <begin position="349"/>
        <end position="432"/>
    </location>
</feature>
<dbReference type="InterPro" id="IPR006037">
    <property type="entry name" value="RCK_C"/>
</dbReference>
<proteinExistence type="predicted"/>
<evidence type="ECO:0000256" key="1">
    <source>
        <dbReference type="ARBA" id="ARBA00022448"/>
    </source>
</evidence>
<comment type="caution">
    <text evidence="4">The sequence shown here is derived from an EMBL/GenBank/DDBJ whole genome shotgun (WGS) entry which is preliminary data.</text>
</comment>
<keyword evidence="2" id="KW-0406">Ion transport</keyword>
<dbReference type="PATRIC" id="fig|755172.3.peg.450"/>
<dbReference type="InterPro" id="IPR036291">
    <property type="entry name" value="NAD(P)-bd_dom_sf"/>
</dbReference>
<keyword evidence="5" id="KW-1185">Reference proteome</keyword>
<dbReference type="AlphaFoldDB" id="A0A134AHZ1"/>
<dbReference type="PANTHER" id="PTHR43833">
    <property type="entry name" value="POTASSIUM CHANNEL PROTEIN 2-RELATED-RELATED"/>
    <property type="match status" value="1"/>
</dbReference>
<protein>
    <submittedName>
        <fullName evidence="4">TrkA protein</fullName>
    </submittedName>
</protein>
<gene>
    <name evidence="4" type="ORF">HMPREF1863_00469</name>
</gene>
<dbReference type="OrthoDB" id="9775180at2"/>
<dbReference type="Gene3D" id="3.30.70.1450">
    <property type="entry name" value="Regulator of K+ conductance, C-terminal domain"/>
    <property type="match status" value="2"/>
</dbReference>
<dbReference type="PROSITE" id="PS51202">
    <property type="entry name" value="RCK_C"/>
    <property type="match status" value="2"/>
</dbReference>
<dbReference type="Proteomes" id="UP000070442">
    <property type="component" value="Unassembled WGS sequence"/>
</dbReference>
<dbReference type="GO" id="GO:0006813">
    <property type="term" value="P:potassium ion transport"/>
    <property type="evidence" value="ECO:0007669"/>
    <property type="project" value="InterPro"/>
</dbReference>
<organism evidence="4 5">
    <name type="scientific">Aedoeadaptatus coxii</name>
    <dbReference type="NCBI Taxonomy" id="755172"/>
    <lineage>
        <taxon>Bacteria</taxon>
        <taxon>Bacillati</taxon>
        <taxon>Bacillota</taxon>
        <taxon>Tissierellia</taxon>
        <taxon>Tissierellales</taxon>
        <taxon>Peptoniphilaceae</taxon>
        <taxon>Aedoeadaptatus</taxon>
    </lineage>
</organism>